<comment type="caution">
    <text evidence="1">The sequence shown here is derived from an EMBL/GenBank/DDBJ whole genome shotgun (WGS) entry which is preliminary data.</text>
</comment>
<protein>
    <recommendedName>
        <fullName evidence="3">F-box domain-containing protein</fullName>
    </recommendedName>
</protein>
<reference evidence="1" key="1">
    <citation type="submission" date="2019-10" db="EMBL/GenBank/DDBJ databases">
        <title>Conservation and host-specific expression of non-tandemly repeated heterogenous ribosome RNA gene in arbuscular mycorrhizal fungi.</title>
        <authorList>
            <person name="Maeda T."/>
            <person name="Kobayashi Y."/>
            <person name="Nakagawa T."/>
            <person name="Ezawa T."/>
            <person name="Yamaguchi K."/>
            <person name="Bino T."/>
            <person name="Nishimoto Y."/>
            <person name="Shigenobu S."/>
            <person name="Kawaguchi M."/>
        </authorList>
    </citation>
    <scope>NUCLEOTIDE SEQUENCE</scope>
    <source>
        <strain evidence="1">HR1</strain>
    </source>
</reference>
<evidence type="ECO:0008006" key="3">
    <source>
        <dbReference type="Google" id="ProtNLM"/>
    </source>
</evidence>
<evidence type="ECO:0000313" key="2">
    <source>
        <dbReference type="Proteomes" id="UP000615446"/>
    </source>
</evidence>
<gene>
    <name evidence="1" type="ORF">RCL2_002565700</name>
</gene>
<proteinExistence type="predicted"/>
<evidence type="ECO:0000313" key="1">
    <source>
        <dbReference type="EMBL" id="GES99141.1"/>
    </source>
</evidence>
<dbReference type="InterPro" id="IPR032675">
    <property type="entry name" value="LRR_dom_sf"/>
</dbReference>
<dbReference type="OrthoDB" id="2312071at2759"/>
<dbReference type="Gene3D" id="3.80.10.10">
    <property type="entry name" value="Ribonuclease Inhibitor"/>
    <property type="match status" value="1"/>
</dbReference>
<sequence>MIFEELNNDDKKSLHSCLLVNRTRCITAMPILWRDPYQYSMNNISKYLDLRLIEEIISFNHIKYTNVLNLKNKLLKLIINKNIVFIHLSISISRNISYQLQHIPGTEYCLSELESFHCYAGVNQNDLEALASICKSIKKFTFDNMHYCSDNSGIIKLIEVQQKLNNVNFIGDSYNRKDDKSFYKSIEKSLIKHVDTVQYLKISWTPVTRVLSFFVNLISLDIDSSYSNMAYWSNFENVTFSVLKILKVRRVPSNFLTTLSKSTTENLSEICMHYDGIDSKIIFKTIYQKCLNLKYLQLSFVENNNLLIPELENLLIYCKLLNRLTIEVMNDTFDTFNWDKLFMMLA</sequence>
<name>A0A8H3R0S9_9GLOM</name>
<dbReference type="Proteomes" id="UP000615446">
    <property type="component" value="Unassembled WGS sequence"/>
</dbReference>
<dbReference type="EMBL" id="BLAL01000278">
    <property type="protein sequence ID" value="GES99141.1"/>
    <property type="molecule type" value="Genomic_DNA"/>
</dbReference>
<accession>A0A8H3R0S9</accession>
<organism evidence="1 2">
    <name type="scientific">Rhizophagus clarus</name>
    <dbReference type="NCBI Taxonomy" id="94130"/>
    <lineage>
        <taxon>Eukaryota</taxon>
        <taxon>Fungi</taxon>
        <taxon>Fungi incertae sedis</taxon>
        <taxon>Mucoromycota</taxon>
        <taxon>Glomeromycotina</taxon>
        <taxon>Glomeromycetes</taxon>
        <taxon>Glomerales</taxon>
        <taxon>Glomeraceae</taxon>
        <taxon>Rhizophagus</taxon>
    </lineage>
</organism>
<dbReference type="AlphaFoldDB" id="A0A8H3R0S9"/>